<dbReference type="Proteomes" id="UP000235220">
    <property type="component" value="Chromosome 9"/>
</dbReference>
<dbReference type="PROSITE" id="PS51375">
    <property type="entry name" value="PPR"/>
    <property type="match status" value="5"/>
</dbReference>
<protein>
    <submittedName>
        <fullName evidence="4">Pentatricopeptide repeat-containing protein At3g14580, mitochondrial</fullName>
    </submittedName>
</protein>
<gene>
    <name evidence="4" type="primary">LOC108994380</name>
</gene>
<dbReference type="Pfam" id="PF13041">
    <property type="entry name" value="PPR_2"/>
    <property type="match status" value="1"/>
</dbReference>
<name>A0A2I4F0D2_JUGRE</name>
<dbReference type="Gramene" id="Jr09_05390_p1">
    <property type="protein sequence ID" value="cds.Jr09_05390_p1"/>
    <property type="gene ID" value="Jr09_05390"/>
</dbReference>
<keyword evidence="3" id="KW-1185">Reference proteome</keyword>
<sequence>MIPRSLFSLNTTKARHAIFASLLPRPTIIIRTPSSSTVLLPSSSSFSSISSCPVPPQDSHTLNRLNQKDWLATNEVLKFIEALEDPSSVITFLDRYAKRKDYKPNEALYTLVVDKLAQGKMFDAIEDVMHRIKAPKHRCRLSEDFFYNVIRVYGNVAGRVSKAIGTLFDMPNYNCWPAVRTFNFALNLLVSAKQFDLVHEVYMGAPKLGVEIDACCLNILIKGLCECGKLEDAFYVLDEFPKQRCKPNVRTFSTLMHALCERGKIEEAFGLLERMEKEGIFPDTITFNILISGLRKERRVEEGMELLERMKHKGCYPNSGSYQEILYGLLDSNKFVDAKEFMHRMISEGLNPSFESYKLIIRGLSKKSLLEDVDWALKQMVLQGFVPKMGMWKRILRSMFPVKSRYGSISCEEILEN</sequence>
<dbReference type="Gene3D" id="1.25.40.10">
    <property type="entry name" value="Tetratricopeptide repeat domain"/>
    <property type="match status" value="3"/>
</dbReference>
<dbReference type="RefSeq" id="XP_018825102.1">
    <property type="nucleotide sequence ID" value="XM_018969557.2"/>
</dbReference>
<dbReference type="InterPro" id="IPR002885">
    <property type="entry name" value="PPR_rpt"/>
</dbReference>
<dbReference type="KEGG" id="jre:108994380"/>
<proteinExistence type="inferred from homology"/>
<dbReference type="GeneID" id="108994380"/>
<comment type="similarity">
    <text evidence="1">Belongs to the PPR family. P subfamily.</text>
</comment>
<accession>A0A2I4F0D2</accession>
<organism evidence="3 4">
    <name type="scientific">Juglans regia</name>
    <name type="common">English walnut</name>
    <dbReference type="NCBI Taxonomy" id="51240"/>
    <lineage>
        <taxon>Eukaryota</taxon>
        <taxon>Viridiplantae</taxon>
        <taxon>Streptophyta</taxon>
        <taxon>Embryophyta</taxon>
        <taxon>Tracheophyta</taxon>
        <taxon>Spermatophyta</taxon>
        <taxon>Magnoliopsida</taxon>
        <taxon>eudicotyledons</taxon>
        <taxon>Gunneridae</taxon>
        <taxon>Pentapetalae</taxon>
        <taxon>rosids</taxon>
        <taxon>fabids</taxon>
        <taxon>Fagales</taxon>
        <taxon>Juglandaceae</taxon>
        <taxon>Juglans</taxon>
    </lineage>
</organism>
<keyword evidence="2" id="KW-0677">Repeat</keyword>
<reference evidence="4" key="1">
    <citation type="submission" date="2025-08" db="UniProtKB">
        <authorList>
            <consortium name="RefSeq"/>
        </authorList>
    </citation>
    <scope>IDENTIFICATION</scope>
    <source>
        <tissue evidence="4">Leaves</tissue>
    </source>
</reference>
<dbReference type="OrthoDB" id="185373at2759"/>
<dbReference type="InterPro" id="IPR011990">
    <property type="entry name" value="TPR-like_helical_dom_sf"/>
</dbReference>
<dbReference type="FunCoup" id="A0A2I4F0D2">
    <property type="interactions" value="33"/>
</dbReference>
<dbReference type="AlphaFoldDB" id="A0A2I4F0D2"/>
<dbReference type="GO" id="GO:0003729">
    <property type="term" value="F:mRNA binding"/>
    <property type="evidence" value="ECO:0000318"/>
    <property type="project" value="GO_Central"/>
</dbReference>
<dbReference type="NCBIfam" id="TIGR00756">
    <property type="entry name" value="PPR"/>
    <property type="match status" value="3"/>
</dbReference>
<evidence type="ECO:0000313" key="4">
    <source>
        <dbReference type="RefSeq" id="XP_018825102.1"/>
    </source>
</evidence>
<dbReference type="STRING" id="51240.A0A2I4F0D2"/>
<dbReference type="PANTHER" id="PTHR47941">
    <property type="entry name" value="PENTATRICOPEPTIDE REPEAT-CONTAINING PROTEIN 3, MITOCHONDRIAL"/>
    <property type="match status" value="1"/>
</dbReference>
<evidence type="ECO:0000256" key="2">
    <source>
        <dbReference type="ARBA" id="ARBA00022737"/>
    </source>
</evidence>
<evidence type="ECO:0000256" key="1">
    <source>
        <dbReference type="ARBA" id="ARBA00007626"/>
    </source>
</evidence>
<dbReference type="Pfam" id="PF01535">
    <property type="entry name" value="PPR"/>
    <property type="match status" value="1"/>
</dbReference>
<dbReference type="Pfam" id="PF12854">
    <property type="entry name" value="PPR_1"/>
    <property type="match status" value="1"/>
</dbReference>
<evidence type="ECO:0000313" key="3">
    <source>
        <dbReference type="Proteomes" id="UP000235220"/>
    </source>
</evidence>